<dbReference type="SUPFAM" id="SSF53474">
    <property type="entry name" value="alpha/beta-Hydrolases"/>
    <property type="match status" value="1"/>
</dbReference>
<evidence type="ECO:0000313" key="3">
    <source>
        <dbReference type="Proteomes" id="UP000596092"/>
    </source>
</evidence>
<dbReference type="InterPro" id="IPR029058">
    <property type="entry name" value="AB_hydrolase_fold"/>
</dbReference>
<reference evidence="2 3" key="1">
    <citation type="submission" date="2020-05" db="EMBL/GenBank/DDBJ databases">
        <title>Complete genome of Desulfobulbus oligotrophicus.</title>
        <authorList>
            <person name="Podar M."/>
        </authorList>
    </citation>
    <scope>NUCLEOTIDE SEQUENCE [LARGE SCALE GENOMIC DNA]</scope>
    <source>
        <strain evidence="2 3">Prop6</strain>
    </source>
</reference>
<sequence length="165" mass="18850">MSVTTNNASVTPIFLHGRESSIKGTKARWFTAHFPMVRMWNFDGDLNQRLHQLEHHTRDMQDRLILVGSSFGGLMAACFARMHAQRCKRLVLLAPALNFDEYQPPEQLLEVPTLLVIGRHDTVCPPDLVLPAARKTFSRLTECCVDDDHMLHQTFPKLDWGQLLT</sequence>
<dbReference type="Proteomes" id="UP000596092">
    <property type="component" value="Chromosome"/>
</dbReference>
<feature type="domain" description="Serine aminopeptidase S33" evidence="1">
    <location>
        <begin position="45"/>
        <end position="103"/>
    </location>
</feature>
<dbReference type="GO" id="GO:0016787">
    <property type="term" value="F:hydrolase activity"/>
    <property type="evidence" value="ECO:0007669"/>
    <property type="project" value="UniProtKB-KW"/>
</dbReference>
<dbReference type="KEGG" id="dog:HP555_03540"/>
<dbReference type="RefSeq" id="WP_199263820.1">
    <property type="nucleotide sequence ID" value="NZ_CP054140.1"/>
</dbReference>
<dbReference type="InterPro" id="IPR022742">
    <property type="entry name" value="Hydrolase_4"/>
</dbReference>
<gene>
    <name evidence="2" type="ORF">HP555_03540</name>
</gene>
<protein>
    <submittedName>
        <fullName evidence="2">Alpha/beta fold hydrolase</fullName>
    </submittedName>
</protein>
<dbReference type="Pfam" id="PF12146">
    <property type="entry name" value="Hydrolase_4"/>
    <property type="match status" value="1"/>
</dbReference>
<dbReference type="AlphaFoldDB" id="A0A7T5VC01"/>
<keyword evidence="3" id="KW-1185">Reference proteome</keyword>
<dbReference type="EMBL" id="CP054140">
    <property type="protein sequence ID" value="QQG65004.1"/>
    <property type="molecule type" value="Genomic_DNA"/>
</dbReference>
<name>A0A7T5VC01_9BACT</name>
<evidence type="ECO:0000313" key="2">
    <source>
        <dbReference type="EMBL" id="QQG65004.1"/>
    </source>
</evidence>
<accession>A0A7T5VC01</accession>
<proteinExistence type="predicted"/>
<evidence type="ECO:0000259" key="1">
    <source>
        <dbReference type="Pfam" id="PF12146"/>
    </source>
</evidence>
<keyword evidence="2" id="KW-0378">Hydrolase</keyword>
<dbReference type="Gene3D" id="3.40.50.1820">
    <property type="entry name" value="alpha/beta hydrolase"/>
    <property type="match status" value="1"/>
</dbReference>
<organism evidence="2 3">
    <name type="scientific">Desulfobulbus oligotrophicus</name>
    <dbReference type="NCBI Taxonomy" id="1909699"/>
    <lineage>
        <taxon>Bacteria</taxon>
        <taxon>Pseudomonadati</taxon>
        <taxon>Thermodesulfobacteriota</taxon>
        <taxon>Desulfobulbia</taxon>
        <taxon>Desulfobulbales</taxon>
        <taxon>Desulfobulbaceae</taxon>
        <taxon>Desulfobulbus</taxon>
    </lineage>
</organism>